<feature type="region of interest" description="Disordered" evidence="1">
    <location>
        <begin position="248"/>
        <end position="268"/>
    </location>
</feature>
<gene>
    <name evidence="2" type="ORF">C8035_v001605</name>
</gene>
<dbReference type="Proteomes" id="UP000295083">
    <property type="component" value="Unassembled WGS sequence"/>
</dbReference>
<feature type="region of interest" description="Disordered" evidence="1">
    <location>
        <begin position="170"/>
        <end position="218"/>
    </location>
</feature>
<comment type="caution">
    <text evidence="2">The sequence shown here is derived from an EMBL/GenBank/DDBJ whole genome shotgun (WGS) entry which is preliminary data.</text>
</comment>
<name>A0A4R8QC65_9PEZI</name>
<accession>A0A4R8QC65</accession>
<sequence length="291" mass="31712">MFPNGDWILSEVGRHHQFQAAYCVQNQQGHLVPAPMPPVNLSAVTSEEEVYQHCTVYQYTPTYHSRGDTEAYGAGVVGHQHQQHQGRGVPSGHGNYHQISLPSHVTDHFYSDPDRKQNFLSEDEATFFPSPPSYASLAHTHPRATVLDNKEGGISPVQMHGRDFVGFTTQGATGEYGTHHEPSAGSGSFMSASYHDSFRQSPTQEDAHGAPSFSTQGFNPEVQHHQILPSDSFPMSFSPVMMSQIGDGSLDDLFHQSNSGGKDTSAIDHGHNEVHEILGDPTPTANPDGIS</sequence>
<dbReference type="EMBL" id="QAPG01000104">
    <property type="protein sequence ID" value="TDZ31433.1"/>
    <property type="molecule type" value="Genomic_DNA"/>
</dbReference>
<dbReference type="AlphaFoldDB" id="A0A4R8QC65"/>
<organism evidence="2 3">
    <name type="scientific">Colletotrichum spinosum</name>
    <dbReference type="NCBI Taxonomy" id="1347390"/>
    <lineage>
        <taxon>Eukaryota</taxon>
        <taxon>Fungi</taxon>
        <taxon>Dikarya</taxon>
        <taxon>Ascomycota</taxon>
        <taxon>Pezizomycotina</taxon>
        <taxon>Sordariomycetes</taxon>
        <taxon>Hypocreomycetidae</taxon>
        <taxon>Glomerellales</taxon>
        <taxon>Glomerellaceae</taxon>
        <taxon>Colletotrichum</taxon>
        <taxon>Colletotrichum orbiculare species complex</taxon>
    </lineage>
</organism>
<evidence type="ECO:0000313" key="2">
    <source>
        <dbReference type="EMBL" id="TDZ31433.1"/>
    </source>
</evidence>
<evidence type="ECO:0000313" key="3">
    <source>
        <dbReference type="Proteomes" id="UP000295083"/>
    </source>
</evidence>
<proteinExistence type="predicted"/>
<protein>
    <submittedName>
        <fullName evidence="2">Uncharacterized protein</fullName>
    </submittedName>
</protein>
<evidence type="ECO:0000256" key="1">
    <source>
        <dbReference type="SAM" id="MobiDB-lite"/>
    </source>
</evidence>
<reference evidence="2 3" key="1">
    <citation type="submission" date="2018-11" db="EMBL/GenBank/DDBJ databases">
        <title>Genome sequence and assembly of Colletotrichum spinosum.</title>
        <authorList>
            <person name="Gan P."/>
            <person name="Shirasu K."/>
        </authorList>
    </citation>
    <scope>NUCLEOTIDE SEQUENCE [LARGE SCALE GENOMIC DNA]</scope>
    <source>
        <strain evidence="2 3">CBS 515.97</strain>
    </source>
</reference>
<keyword evidence="3" id="KW-1185">Reference proteome</keyword>